<gene>
    <name evidence="3" type="ORF">PRELSG_0200600</name>
</gene>
<dbReference type="KEGG" id="prel:PRELSG_0200600"/>
<dbReference type="VEuPathDB" id="PlasmoDB:PRELSG_0200600"/>
<evidence type="ECO:0000313" key="4">
    <source>
        <dbReference type="Proteomes" id="UP000220158"/>
    </source>
</evidence>
<feature type="region of interest" description="Disordered" evidence="1">
    <location>
        <begin position="74"/>
        <end position="100"/>
    </location>
</feature>
<proteinExistence type="predicted"/>
<feature type="signal peptide" evidence="2">
    <location>
        <begin position="1"/>
        <end position="22"/>
    </location>
</feature>
<organism evidence="3 4">
    <name type="scientific">Plasmodium relictum</name>
    <dbReference type="NCBI Taxonomy" id="85471"/>
    <lineage>
        <taxon>Eukaryota</taxon>
        <taxon>Sar</taxon>
        <taxon>Alveolata</taxon>
        <taxon>Apicomplexa</taxon>
        <taxon>Aconoidasida</taxon>
        <taxon>Haemosporida</taxon>
        <taxon>Plasmodiidae</taxon>
        <taxon>Plasmodium</taxon>
        <taxon>Plasmodium (Haemamoeba)</taxon>
    </lineage>
</organism>
<feature type="compositionally biased region" description="Basic and acidic residues" evidence="1">
    <location>
        <begin position="90"/>
        <end position="99"/>
    </location>
</feature>
<dbReference type="OrthoDB" id="363195at2759"/>
<dbReference type="RefSeq" id="XP_028535467.1">
    <property type="nucleotide sequence ID" value="XM_028679779.1"/>
</dbReference>
<evidence type="ECO:0000313" key="3">
    <source>
        <dbReference type="EMBL" id="CRH02980.1"/>
    </source>
</evidence>
<evidence type="ECO:0000256" key="2">
    <source>
        <dbReference type="SAM" id="SignalP"/>
    </source>
</evidence>
<keyword evidence="4" id="KW-1185">Reference proteome</keyword>
<dbReference type="Proteomes" id="UP000220158">
    <property type="component" value="Chromosome 2"/>
</dbReference>
<protein>
    <submittedName>
        <fullName evidence="3">Uncharacterized protein</fullName>
    </submittedName>
</protein>
<name>A0A1J1HC06_PLARL</name>
<reference evidence="3 4" key="1">
    <citation type="submission" date="2015-04" db="EMBL/GenBank/DDBJ databases">
        <authorList>
            <consortium name="Pathogen Informatics"/>
        </authorList>
    </citation>
    <scope>NUCLEOTIDE SEQUENCE [LARGE SCALE GENOMIC DNA]</scope>
    <source>
        <strain evidence="3 4">SGS1</strain>
    </source>
</reference>
<evidence type="ECO:0000256" key="1">
    <source>
        <dbReference type="SAM" id="MobiDB-lite"/>
    </source>
</evidence>
<feature type="chain" id="PRO_5013312157" evidence="2">
    <location>
        <begin position="23"/>
        <end position="593"/>
    </location>
</feature>
<dbReference type="AlphaFoldDB" id="A0A1J1HC06"/>
<dbReference type="EMBL" id="LN835297">
    <property type="protein sequence ID" value="CRH02980.1"/>
    <property type="molecule type" value="Genomic_DNA"/>
</dbReference>
<accession>A0A1J1HC06</accession>
<keyword evidence="2" id="KW-0732">Signal</keyword>
<sequence length="593" mass="68090">MKYENFFCFCFLFLVNLLLTNGKDKKNESTSNLIKNDGEYFKKEKKELNDKDIFINKVMEDEKEKREEEINKEKIIKEKDSQNDEINNSNERDEEKNDQNDEYFNVDIENLSLFPNPDELYNFLITEKNKISEGYLNNKIFKNLKGSLQNKKITKENFLELYKSALSNFDIDGYTFLMKKIMQKEYNQRFTQKIKNLNESYAHCDKGIYEKNNQKKEKKKNVERKIVYPGGPIRSTYGNNLSKWMKDSLEDIETPESLKEPGLANMVMQSLTMVKGLIQSVASSVVDIVPPLIPPPVWINRPLPCLPMVTGKNCLGSVLYPITAAEFVTADITDSIMNGVIASFPSKYAVKIGKTSETQYRICAMAYLGMYCASIFPICWLPIGLRVAETMPICFPQCLATLIACPGFWIDDIEGPCSSVSVPPFCSFSVFVNQKIVPPQLTSYDDSHSFPATCPTKDEKYDVPDDLYEHEKVSDPLSKEIDNYSNVSLPTYPDLISSLHVTETKTEEIQSCKCMTIIDTCKLNFALPVINNNNHIFKKKYETPIKLSNMQKKCCQKCKPIWQILYPKKKIINLKGSPVYPRNSKLFSDIIQH</sequence>
<dbReference type="GeneID" id="39734424"/>